<feature type="transmembrane region" description="Helical" evidence="1">
    <location>
        <begin position="273"/>
        <end position="299"/>
    </location>
</feature>
<feature type="transmembrane region" description="Helical" evidence="1">
    <location>
        <begin position="320"/>
        <end position="344"/>
    </location>
</feature>
<gene>
    <name evidence="2" type="ordered locus">CJA_0259</name>
</gene>
<feature type="transmembrane region" description="Helical" evidence="1">
    <location>
        <begin position="12"/>
        <end position="28"/>
    </location>
</feature>
<protein>
    <submittedName>
        <fullName evidence="2">Efflux ABC transporter, permease protein</fullName>
    </submittedName>
</protein>
<dbReference type="EMBL" id="CP000934">
    <property type="protein sequence ID" value="ACE82664.1"/>
    <property type="molecule type" value="Genomic_DNA"/>
</dbReference>
<keyword evidence="3" id="KW-1185">Reference proteome</keyword>
<dbReference type="Proteomes" id="UP000001036">
    <property type="component" value="Chromosome"/>
</dbReference>
<keyword evidence="1" id="KW-0812">Transmembrane</keyword>
<reference evidence="2 3" key="1">
    <citation type="journal article" date="2008" name="J. Bacteriol.">
        <title>Insights into plant cell wall degradation from the genome sequence of the soil bacterium Cellvibrio japonicus.</title>
        <authorList>
            <person name="Deboy R.T."/>
            <person name="Mongodin E.F."/>
            <person name="Fouts D.E."/>
            <person name="Tailford L.E."/>
            <person name="Khouri H."/>
            <person name="Emerson J.B."/>
            <person name="Mohamoud Y."/>
            <person name="Watkins K."/>
            <person name="Henrissat B."/>
            <person name="Gilbert H.J."/>
            <person name="Nelson K.E."/>
        </authorList>
    </citation>
    <scope>NUCLEOTIDE SEQUENCE [LARGE SCALE GENOMIC DNA]</scope>
    <source>
        <strain evidence="2 3">Ueda107</strain>
    </source>
</reference>
<organism evidence="2 3">
    <name type="scientific">Cellvibrio japonicus (strain Ueda107)</name>
    <name type="common">Pseudomonas fluorescens subsp. cellulosa</name>
    <dbReference type="NCBI Taxonomy" id="498211"/>
    <lineage>
        <taxon>Bacteria</taxon>
        <taxon>Pseudomonadati</taxon>
        <taxon>Pseudomonadota</taxon>
        <taxon>Gammaproteobacteria</taxon>
        <taxon>Cellvibrionales</taxon>
        <taxon>Cellvibrionaceae</taxon>
        <taxon>Cellvibrio</taxon>
    </lineage>
</organism>
<evidence type="ECO:0000313" key="2">
    <source>
        <dbReference type="EMBL" id="ACE82664.1"/>
    </source>
</evidence>
<proteinExistence type="predicted"/>
<dbReference type="RefSeq" id="WP_012485942.1">
    <property type="nucleotide sequence ID" value="NC_010995.1"/>
</dbReference>
<dbReference type="eggNOG" id="COG0577">
    <property type="taxonomic scope" value="Bacteria"/>
</dbReference>
<feature type="transmembrane region" description="Helical" evidence="1">
    <location>
        <begin position="697"/>
        <end position="719"/>
    </location>
</feature>
<keyword evidence="1" id="KW-0472">Membrane</keyword>
<evidence type="ECO:0000256" key="1">
    <source>
        <dbReference type="SAM" id="Phobius"/>
    </source>
</evidence>
<feature type="transmembrane region" description="Helical" evidence="1">
    <location>
        <begin position="647"/>
        <end position="667"/>
    </location>
</feature>
<feature type="transmembrane region" description="Helical" evidence="1">
    <location>
        <begin position="397"/>
        <end position="422"/>
    </location>
</feature>
<keyword evidence="1" id="KW-1133">Transmembrane helix</keyword>
<dbReference type="STRING" id="498211.CJA_0259"/>
<feature type="transmembrane region" description="Helical" evidence="1">
    <location>
        <begin position="739"/>
        <end position="759"/>
    </location>
</feature>
<evidence type="ECO:0000313" key="3">
    <source>
        <dbReference type="Proteomes" id="UP000001036"/>
    </source>
</evidence>
<sequence>MFKSVPIKIPNLIFSSIVVLLVFIFLSFQSELSKDSKSDLINKKYNINGDIYSIYLKNKENYQHIPKNKADEISSLLKSDVSSIYVTQVSTESGAFDIGLISNNFFSLLGIKDFFGEDIQLNAYNQIILNYNQLNKLNNKYEIGSSISIAGNTYTVVGFSDTEFDGIGDSGELGWILFDGNESIYKDYPTVKKKYRDALFKAAPINYVFTRADKNQHFRWNQEIQSLGNTNISYFQYTASAFVKFPIDGFTFTLEPGLILDPQKYNAETVKRIGYTIISILILLFVTISYSLMQLVVVTESFRDFKIMEILGIHPQKLKTTLIVLSSVPIVASYMIYCLSMPLISLMVNDFSFSLLNVTLFSIVLILVSYSVVIKFYTSEKDNVFFSRSTISQRNRIFRNSALILQCVIIQICMFLFASSFFETKEFEDSMLGFRDDHYYFGAVQEMPSGGTIGKIQILRDASKAENNNKQYLSIHGSHPFGDPWLAQISLPSGELINSVITIVSPNYIEFTKNKLISGRNFESNNYPGIIINKVLLDLLGESTSKIVDSNIDFLIMGLPISKQVIGVVDDLRIKQPIIYINSFDTKNFYVDSDFFLIKSNENLSIIESRLIDDLKKIGWKLSEIKPLSEKIKQYTPAVNDLTSSGLYISLISLVIIIFTIFAILGFEVKQKKDELSIKRNIGAHPFYLIRENIISLFKATLISVLLYQLLYFVFIASFKKIYIEHLIDYKLMMISSSVSVIFFIFSNIAFIAISVTFIRRYVYSKNSHL</sequence>
<accession>B3PH62</accession>
<name>B3PH62_CELJU</name>
<dbReference type="AlphaFoldDB" id="B3PH62"/>
<feature type="transmembrane region" description="Helical" evidence="1">
    <location>
        <begin position="356"/>
        <end position="377"/>
    </location>
</feature>
<dbReference type="KEGG" id="cja:CJA_0259"/>
<dbReference type="HOGENOM" id="CLU_362780_0_0_6"/>